<protein>
    <submittedName>
        <fullName evidence="1">Uncharacterized protein</fullName>
    </submittedName>
</protein>
<sequence>MRPLLATLREAEPEVIAGRPLEVPGDQLEAFRAVASHKAFYRFTSGVEYLNLQLAAAGEAHHDRHEQQALLDDARLTLATLQDRLRPR</sequence>
<evidence type="ECO:0000313" key="1">
    <source>
        <dbReference type="EMBL" id="MEL0617206.1"/>
    </source>
</evidence>
<evidence type="ECO:0000313" key="2">
    <source>
        <dbReference type="Proteomes" id="UP001378242"/>
    </source>
</evidence>
<organism evidence="1 2">
    <name type="scientific">Cobetia marina</name>
    <name type="common">Deleya marina</name>
    <dbReference type="NCBI Taxonomy" id="28258"/>
    <lineage>
        <taxon>Bacteria</taxon>
        <taxon>Pseudomonadati</taxon>
        <taxon>Pseudomonadota</taxon>
        <taxon>Gammaproteobacteria</taxon>
        <taxon>Oceanospirillales</taxon>
        <taxon>Halomonadaceae</taxon>
        <taxon>Cobetia</taxon>
    </lineage>
</organism>
<name>A0ABU9GFG5_COBMA</name>
<dbReference type="RefSeq" id="WP_136938304.1">
    <property type="nucleotide sequence ID" value="NZ_BJOH01000014.1"/>
</dbReference>
<dbReference type="EMBL" id="JBAKAP010000009">
    <property type="protein sequence ID" value="MEL0617206.1"/>
    <property type="molecule type" value="Genomic_DNA"/>
</dbReference>
<proteinExistence type="predicted"/>
<reference evidence="1 2" key="1">
    <citation type="submission" date="2024-02" db="EMBL/GenBank/DDBJ databases">
        <title>Bacteria isolated from the canopy kelp, Nereocystis luetkeana.</title>
        <authorList>
            <person name="Pfister C.A."/>
            <person name="Younker I.T."/>
            <person name="Light S.H."/>
        </authorList>
    </citation>
    <scope>NUCLEOTIDE SEQUENCE [LARGE SCALE GENOMIC DNA]</scope>
    <source>
        <strain evidence="1 2">TI.5.07</strain>
    </source>
</reference>
<comment type="caution">
    <text evidence="1">The sequence shown here is derived from an EMBL/GenBank/DDBJ whole genome shotgun (WGS) entry which is preliminary data.</text>
</comment>
<gene>
    <name evidence="1" type="ORF">V6243_10190</name>
</gene>
<accession>A0ABU9GFG5</accession>
<dbReference type="Proteomes" id="UP001378242">
    <property type="component" value="Unassembled WGS sequence"/>
</dbReference>
<keyword evidence="2" id="KW-1185">Reference proteome</keyword>